<gene>
    <name evidence="1" type="ORF">HW555_008549</name>
</gene>
<dbReference type="Proteomes" id="UP000648187">
    <property type="component" value="Unassembled WGS sequence"/>
</dbReference>
<evidence type="ECO:0000313" key="2">
    <source>
        <dbReference type="Proteomes" id="UP000648187"/>
    </source>
</evidence>
<proteinExistence type="predicted"/>
<organism evidence="1 2">
    <name type="scientific">Spodoptera exigua</name>
    <name type="common">Beet armyworm</name>
    <name type="synonym">Noctua fulgens</name>
    <dbReference type="NCBI Taxonomy" id="7107"/>
    <lineage>
        <taxon>Eukaryota</taxon>
        <taxon>Metazoa</taxon>
        <taxon>Ecdysozoa</taxon>
        <taxon>Arthropoda</taxon>
        <taxon>Hexapoda</taxon>
        <taxon>Insecta</taxon>
        <taxon>Pterygota</taxon>
        <taxon>Neoptera</taxon>
        <taxon>Endopterygota</taxon>
        <taxon>Lepidoptera</taxon>
        <taxon>Glossata</taxon>
        <taxon>Ditrysia</taxon>
        <taxon>Noctuoidea</taxon>
        <taxon>Noctuidae</taxon>
        <taxon>Amphipyrinae</taxon>
        <taxon>Spodoptera</taxon>
    </lineage>
</organism>
<keyword evidence="2" id="KW-1185">Reference proteome</keyword>
<name>A0A835GCB5_SPOEX</name>
<comment type="caution">
    <text evidence="1">The sequence shown here is derived from an EMBL/GenBank/DDBJ whole genome shotgun (WGS) entry which is preliminary data.</text>
</comment>
<dbReference type="AlphaFoldDB" id="A0A835GCB5"/>
<protein>
    <submittedName>
        <fullName evidence="1">Uncharacterized protein</fullName>
    </submittedName>
</protein>
<accession>A0A835GCB5</accession>
<evidence type="ECO:0000313" key="1">
    <source>
        <dbReference type="EMBL" id="KAF9413107.1"/>
    </source>
</evidence>
<sequence>MVITFHYYALCKSIVAANNNNALTPLKFRVARPKREVYEQASNFRSHRTVQADSQRSVKLNA</sequence>
<dbReference type="EMBL" id="JACKWZ010000169">
    <property type="protein sequence ID" value="KAF9413107.1"/>
    <property type="molecule type" value="Genomic_DNA"/>
</dbReference>
<reference evidence="1" key="1">
    <citation type="submission" date="2020-08" db="EMBL/GenBank/DDBJ databases">
        <title>Spodoptera exigua strain:BAW_Kor-Di-RS1 Genome sequencing and assembly.</title>
        <authorList>
            <person name="Kim J."/>
            <person name="Nam H.Y."/>
            <person name="Kwon M."/>
            <person name="Choi J.H."/>
            <person name="Cho S.R."/>
            <person name="Kim G.-H."/>
        </authorList>
    </citation>
    <scope>NUCLEOTIDE SEQUENCE</scope>
    <source>
        <strain evidence="1">BAW_Kor-Di-RS1</strain>
        <tissue evidence="1">Whole-body</tissue>
    </source>
</reference>